<dbReference type="EMBL" id="JXXN02004981">
    <property type="protein sequence ID" value="THD20198.1"/>
    <property type="molecule type" value="Genomic_DNA"/>
</dbReference>
<gene>
    <name evidence="3" type="ORF">D915_008971</name>
</gene>
<feature type="compositionally biased region" description="Low complexity" evidence="1">
    <location>
        <begin position="514"/>
        <end position="528"/>
    </location>
</feature>
<feature type="compositionally biased region" description="Basic and acidic residues" evidence="1">
    <location>
        <begin position="482"/>
        <end position="495"/>
    </location>
</feature>
<dbReference type="InterPro" id="IPR036420">
    <property type="entry name" value="BRCT_dom_sf"/>
</dbReference>
<dbReference type="Pfam" id="PF12738">
    <property type="entry name" value="PTCB-BRCT"/>
    <property type="match status" value="1"/>
</dbReference>
<dbReference type="PROSITE" id="PS50172">
    <property type="entry name" value="BRCT"/>
    <property type="match status" value="1"/>
</dbReference>
<sequence>MPVDVVALVDVKSSLGNPALAISSRLQSLGATVIRTLNASVTHVIFRNGSENILNTAKKAKKHVVSPAWVKACQMYNFHVSEASYEVAEKQDFSFLQSVGKSSENKNLETKKNVIEPIATTLTDLSVPPVIWRSRKRQTLEPLSVPKEVTTFFQRKKKQKSVKSSQGDLFSSGEISSDSENGASDMASVVTKSRRSPHSFSEIPPERSSSDKAHVFTTGVIASTQNEAAPTNSMELTGNISPIHRTEVLAENHTKQPESMVCHAHRRLLPLDRGEQELVEKLITPVGKSHSDTPTFPKPGRSTHLLFSNIGRLSSKAPLTADLLLEVVQSAHTPKSCNKFEKSVNKTPTSGRRTPTRFQQRHRATSSALARKNRSPRTNPHRMKKHSGRSVQSAVSRTAKKRVSFSSDVKFCSMKPLVKSKKARNQLSTTCAGKQTDEPHSTGNTVLDTLIRTCAVQVDLDASGCPSTHSTPVSLRLPSPRDPNEKEHMTAEHRSSTHGPKRKNRLKSPISVDSTSCPQSSSNKSSGSKQIIAVSSQSVPVSTRRRSARLNPQPVVNQPNASGGIHPLTTRNSLDDFNLLVRQTERRNSKSS</sequence>
<name>A0A4E0REK2_FASHE</name>
<keyword evidence="4" id="KW-1185">Reference proteome</keyword>
<dbReference type="SUPFAM" id="SSF52113">
    <property type="entry name" value="BRCT domain"/>
    <property type="match status" value="1"/>
</dbReference>
<protein>
    <recommendedName>
        <fullName evidence="2">BRCT domain-containing protein</fullName>
    </recommendedName>
</protein>
<evidence type="ECO:0000313" key="4">
    <source>
        <dbReference type="Proteomes" id="UP000230066"/>
    </source>
</evidence>
<evidence type="ECO:0000256" key="1">
    <source>
        <dbReference type="SAM" id="MobiDB-lite"/>
    </source>
</evidence>
<proteinExistence type="predicted"/>
<dbReference type="Gene3D" id="3.40.50.10190">
    <property type="entry name" value="BRCT domain"/>
    <property type="match status" value="1"/>
</dbReference>
<feature type="compositionally biased region" description="Polar residues" evidence="1">
    <location>
        <begin position="345"/>
        <end position="358"/>
    </location>
</feature>
<evidence type="ECO:0000313" key="3">
    <source>
        <dbReference type="EMBL" id="THD20198.1"/>
    </source>
</evidence>
<feature type="region of interest" description="Disordered" evidence="1">
    <location>
        <begin position="462"/>
        <end position="571"/>
    </location>
</feature>
<organism evidence="3 4">
    <name type="scientific">Fasciola hepatica</name>
    <name type="common">Liver fluke</name>
    <dbReference type="NCBI Taxonomy" id="6192"/>
    <lineage>
        <taxon>Eukaryota</taxon>
        <taxon>Metazoa</taxon>
        <taxon>Spiralia</taxon>
        <taxon>Lophotrochozoa</taxon>
        <taxon>Platyhelminthes</taxon>
        <taxon>Trematoda</taxon>
        <taxon>Digenea</taxon>
        <taxon>Plagiorchiida</taxon>
        <taxon>Echinostomata</taxon>
        <taxon>Echinostomatoidea</taxon>
        <taxon>Fasciolidae</taxon>
        <taxon>Fasciola</taxon>
    </lineage>
</organism>
<dbReference type="AlphaFoldDB" id="A0A4E0REK2"/>
<feature type="compositionally biased region" description="Polar residues" evidence="1">
    <location>
        <begin position="167"/>
        <end position="182"/>
    </location>
</feature>
<dbReference type="Proteomes" id="UP000230066">
    <property type="component" value="Unassembled WGS sequence"/>
</dbReference>
<comment type="caution">
    <text evidence="3">The sequence shown here is derived from an EMBL/GenBank/DDBJ whole genome shotgun (WGS) entry which is preliminary data.</text>
</comment>
<evidence type="ECO:0000259" key="2">
    <source>
        <dbReference type="PROSITE" id="PS50172"/>
    </source>
</evidence>
<feature type="compositionally biased region" description="Basic residues" evidence="1">
    <location>
        <begin position="371"/>
        <end position="388"/>
    </location>
</feature>
<reference evidence="3" key="1">
    <citation type="submission" date="2019-03" db="EMBL/GenBank/DDBJ databases">
        <title>Improved annotation for the trematode Fasciola hepatica.</title>
        <authorList>
            <person name="Choi Y.-J."/>
            <person name="Martin J."/>
            <person name="Mitreva M."/>
        </authorList>
    </citation>
    <scope>NUCLEOTIDE SEQUENCE [LARGE SCALE GENOMIC DNA]</scope>
</reference>
<feature type="region of interest" description="Disordered" evidence="1">
    <location>
        <begin position="163"/>
        <end position="212"/>
    </location>
</feature>
<accession>A0A4E0REK2</accession>
<dbReference type="CDD" id="cd17716">
    <property type="entry name" value="BRCT_microcephalin_rpt1"/>
    <property type="match status" value="1"/>
</dbReference>
<dbReference type="InterPro" id="IPR001357">
    <property type="entry name" value="BRCT_dom"/>
</dbReference>
<feature type="region of interest" description="Disordered" evidence="1">
    <location>
        <begin position="338"/>
        <end position="400"/>
    </location>
</feature>
<feature type="domain" description="BRCT" evidence="2">
    <location>
        <begin position="22"/>
        <end position="87"/>
    </location>
</feature>